<gene>
    <name evidence="2" type="ORF">CB5_LOCUS3020</name>
</gene>
<feature type="region of interest" description="Disordered" evidence="1">
    <location>
        <begin position="130"/>
        <end position="167"/>
    </location>
</feature>
<evidence type="ECO:0000313" key="2">
    <source>
        <dbReference type="EMBL" id="CAD1819809.1"/>
    </source>
</evidence>
<dbReference type="EMBL" id="LR862139">
    <property type="protein sequence ID" value="CAD1819809.1"/>
    <property type="molecule type" value="Genomic_DNA"/>
</dbReference>
<name>A0A6V7NMJ4_ANACO</name>
<feature type="region of interest" description="Disordered" evidence="1">
    <location>
        <begin position="1"/>
        <end position="36"/>
    </location>
</feature>
<evidence type="ECO:0000256" key="1">
    <source>
        <dbReference type="SAM" id="MobiDB-lite"/>
    </source>
</evidence>
<sequence length="198" mass="21425">MWGSSGSFGAIAAEMDTPSGARSERRRSPSSRGFGGFRGFGGVWMRDSPVFNFINSLSPIQTVKSIDSVQSIQAYQSLNFASIPSIFTSPHANTQRDSKLSARNPFKELSEQETSSVTCLLNEALVDPPDDSSIVPTNLPQPLQFDGGSPNHSTTPRHGAKTDHAQSNLDLFQSSLDKRKSLFALKGRSGKSSSQSRE</sequence>
<proteinExistence type="predicted"/>
<dbReference type="AlphaFoldDB" id="A0A6V7NMJ4"/>
<dbReference type="PANTHER" id="PTHR46159:SF12">
    <property type="entry name" value="PROTEIN TESMIN_TSO1-LIKE CXC 3-RELATED"/>
    <property type="match status" value="1"/>
</dbReference>
<accession>A0A6V7NMJ4</accession>
<dbReference type="PANTHER" id="PTHR46159">
    <property type="entry name" value="PROTEIN TESMIN/TSO1-LIKE CXC 2"/>
    <property type="match status" value="1"/>
</dbReference>
<protein>
    <submittedName>
        <fullName evidence="2">Uncharacterized protein</fullName>
    </submittedName>
</protein>
<dbReference type="InterPro" id="IPR044522">
    <property type="entry name" value="TSO1-like"/>
</dbReference>
<dbReference type="GO" id="GO:0003700">
    <property type="term" value="F:DNA-binding transcription factor activity"/>
    <property type="evidence" value="ECO:0007669"/>
    <property type="project" value="InterPro"/>
</dbReference>
<reference evidence="2" key="1">
    <citation type="submission" date="2020-07" db="EMBL/GenBank/DDBJ databases">
        <authorList>
            <person name="Lin J."/>
        </authorList>
    </citation>
    <scope>NUCLEOTIDE SEQUENCE</scope>
</reference>
<organism evidence="2">
    <name type="scientific">Ananas comosus var. bracteatus</name>
    <name type="common">red pineapple</name>
    <dbReference type="NCBI Taxonomy" id="296719"/>
    <lineage>
        <taxon>Eukaryota</taxon>
        <taxon>Viridiplantae</taxon>
        <taxon>Streptophyta</taxon>
        <taxon>Embryophyta</taxon>
        <taxon>Tracheophyta</taxon>
        <taxon>Spermatophyta</taxon>
        <taxon>Magnoliopsida</taxon>
        <taxon>Liliopsida</taxon>
        <taxon>Poales</taxon>
        <taxon>Bromeliaceae</taxon>
        <taxon>Bromelioideae</taxon>
        <taxon>Ananas</taxon>
    </lineage>
</organism>